<feature type="compositionally biased region" description="Basic residues" evidence="1">
    <location>
        <begin position="7"/>
        <end position="24"/>
    </location>
</feature>
<dbReference type="AlphaFoldDB" id="A0A699ZZY2"/>
<keyword evidence="3" id="KW-1185">Reference proteome</keyword>
<feature type="non-terminal residue" evidence="2">
    <location>
        <position position="1"/>
    </location>
</feature>
<organism evidence="2 3">
    <name type="scientific">Haematococcus lacustris</name>
    <name type="common">Green alga</name>
    <name type="synonym">Haematococcus pluvialis</name>
    <dbReference type="NCBI Taxonomy" id="44745"/>
    <lineage>
        <taxon>Eukaryota</taxon>
        <taxon>Viridiplantae</taxon>
        <taxon>Chlorophyta</taxon>
        <taxon>core chlorophytes</taxon>
        <taxon>Chlorophyceae</taxon>
        <taxon>CS clade</taxon>
        <taxon>Chlamydomonadales</taxon>
        <taxon>Haematococcaceae</taxon>
        <taxon>Haematococcus</taxon>
    </lineage>
</organism>
<sequence length="335" mass="36612">MGMMRRATARRTAHRVMAKKKPKASRSPQGKQRQERRDGWTTRRRHQGPRGWSADAVLRACRKVVCRPRGAGQRRGRVVLVNEHRTTRVSSARAALAAARLCNQAVGTARCLWLTAVITNPTHAMELIRAPRQASWAASLLMRQVLATTPTVMATLTCHPSLTSPMPTDDLLAQGEGRCSPQQITHKAINPASKLQHMAVRLGRTIPHNTTRIAMASKAAMQMARQAVATQHPRATELGHPQAMVLGQHPVMLHPLMVAAVMAPRQAMGPLRAMVPRPVMPTLLPGPEPSSRSQPLLASLNSKWDRRARHAGRGHLSPAIPSHAYPAVSTSTFGC</sequence>
<reference evidence="2 3" key="1">
    <citation type="submission" date="2020-02" db="EMBL/GenBank/DDBJ databases">
        <title>Draft genome sequence of Haematococcus lacustris strain NIES-144.</title>
        <authorList>
            <person name="Morimoto D."/>
            <person name="Nakagawa S."/>
            <person name="Yoshida T."/>
            <person name="Sawayama S."/>
        </authorList>
    </citation>
    <scope>NUCLEOTIDE SEQUENCE [LARGE SCALE GENOMIC DNA]</scope>
    <source>
        <strain evidence="2 3">NIES-144</strain>
    </source>
</reference>
<name>A0A699ZZY2_HAELA</name>
<comment type="caution">
    <text evidence="2">The sequence shown here is derived from an EMBL/GenBank/DDBJ whole genome shotgun (WGS) entry which is preliminary data.</text>
</comment>
<dbReference type="Proteomes" id="UP000485058">
    <property type="component" value="Unassembled WGS sequence"/>
</dbReference>
<dbReference type="EMBL" id="BLLF01001919">
    <property type="protein sequence ID" value="GFH21862.1"/>
    <property type="molecule type" value="Genomic_DNA"/>
</dbReference>
<evidence type="ECO:0000256" key="1">
    <source>
        <dbReference type="SAM" id="MobiDB-lite"/>
    </source>
</evidence>
<proteinExistence type="predicted"/>
<feature type="region of interest" description="Disordered" evidence="1">
    <location>
        <begin position="1"/>
        <end position="52"/>
    </location>
</feature>
<protein>
    <submittedName>
        <fullName evidence="2">Uncharacterized protein</fullName>
    </submittedName>
</protein>
<feature type="non-terminal residue" evidence="2">
    <location>
        <position position="335"/>
    </location>
</feature>
<gene>
    <name evidence="2" type="ORF">HaLaN_19238</name>
</gene>
<evidence type="ECO:0000313" key="3">
    <source>
        <dbReference type="Proteomes" id="UP000485058"/>
    </source>
</evidence>
<feature type="compositionally biased region" description="Basic and acidic residues" evidence="1">
    <location>
        <begin position="32"/>
        <end position="41"/>
    </location>
</feature>
<accession>A0A699ZZY2</accession>
<evidence type="ECO:0000313" key="2">
    <source>
        <dbReference type="EMBL" id="GFH21862.1"/>
    </source>
</evidence>